<dbReference type="Pfam" id="PF00085">
    <property type="entry name" value="Thioredoxin"/>
    <property type="match status" value="1"/>
</dbReference>
<dbReference type="STRING" id="709839.TSA66_01830"/>
<organism evidence="2 3">
    <name type="scientific">Noviherbaspirillum autotrophicum</name>
    <dbReference type="NCBI Taxonomy" id="709839"/>
    <lineage>
        <taxon>Bacteria</taxon>
        <taxon>Pseudomonadati</taxon>
        <taxon>Pseudomonadota</taxon>
        <taxon>Betaproteobacteria</taxon>
        <taxon>Burkholderiales</taxon>
        <taxon>Oxalobacteraceae</taxon>
        <taxon>Noviherbaspirillum</taxon>
    </lineage>
</organism>
<reference evidence="2 3" key="1">
    <citation type="submission" date="2014-12" db="EMBL/GenBank/DDBJ databases">
        <title>Denitrispirillum autotrophicum gen. nov., sp. nov., Denitrifying, Facultatively Autotrophic Bacteria Isolated from Rice Paddy Soil.</title>
        <authorList>
            <person name="Ishii S."/>
            <person name="Ashida N."/>
            <person name="Ohno H."/>
            <person name="Otsuka S."/>
            <person name="Yokota A."/>
            <person name="Senoo K."/>
        </authorList>
    </citation>
    <scope>NUCLEOTIDE SEQUENCE [LARGE SCALE GENOMIC DNA]</scope>
    <source>
        <strain evidence="2 3">TSA66</strain>
    </source>
</reference>
<sequence length="142" mass="15812">MSILTLQPNTRAQLAEWLSGDAWVIACLCAAWCDTCRAYRNAFDELAARHPDKRFVWIDIEDEADVVGDIDVENFPTLLIQRSDTVAFFGTVLPDAKLADRLIAAQAAKSDSEIRAEAVSSAERQGWQQDCNLRVRLSEVLG</sequence>
<gene>
    <name evidence="2" type="ORF">TSA66_01830</name>
</gene>
<dbReference type="OrthoDB" id="8521206at2"/>
<evidence type="ECO:0000259" key="1">
    <source>
        <dbReference type="PROSITE" id="PS51352"/>
    </source>
</evidence>
<keyword evidence="3" id="KW-1185">Reference proteome</keyword>
<dbReference type="InterPro" id="IPR036249">
    <property type="entry name" value="Thioredoxin-like_sf"/>
</dbReference>
<dbReference type="Gene3D" id="3.40.30.10">
    <property type="entry name" value="Glutaredoxin"/>
    <property type="match status" value="1"/>
</dbReference>
<protein>
    <submittedName>
        <fullName evidence="2">Thioredoxin</fullName>
    </submittedName>
</protein>
<dbReference type="InterPro" id="IPR013766">
    <property type="entry name" value="Thioredoxin_domain"/>
</dbReference>
<accession>A0A0C1YRV5</accession>
<dbReference type="PROSITE" id="PS51352">
    <property type="entry name" value="THIOREDOXIN_2"/>
    <property type="match status" value="1"/>
</dbReference>
<feature type="domain" description="Thioredoxin" evidence="1">
    <location>
        <begin position="1"/>
        <end position="108"/>
    </location>
</feature>
<dbReference type="SUPFAM" id="SSF52833">
    <property type="entry name" value="Thioredoxin-like"/>
    <property type="match status" value="1"/>
</dbReference>
<dbReference type="AlphaFoldDB" id="A0A0C1YRV5"/>
<evidence type="ECO:0000313" key="2">
    <source>
        <dbReference type="EMBL" id="KIF83417.1"/>
    </source>
</evidence>
<comment type="caution">
    <text evidence="2">The sequence shown here is derived from an EMBL/GenBank/DDBJ whole genome shotgun (WGS) entry which is preliminary data.</text>
</comment>
<dbReference type="EMBL" id="JWJG01000028">
    <property type="protein sequence ID" value="KIF83417.1"/>
    <property type="molecule type" value="Genomic_DNA"/>
</dbReference>
<dbReference type="CDD" id="cd02947">
    <property type="entry name" value="TRX_family"/>
    <property type="match status" value="1"/>
</dbReference>
<evidence type="ECO:0000313" key="3">
    <source>
        <dbReference type="Proteomes" id="UP000031572"/>
    </source>
</evidence>
<name>A0A0C1YRV5_9BURK</name>
<dbReference type="Proteomes" id="UP000031572">
    <property type="component" value="Unassembled WGS sequence"/>
</dbReference>
<proteinExistence type="predicted"/>
<dbReference type="RefSeq" id="WP_040038767.1">
    <property type="nucleotide sequence ID" value="NZ_JWJG01000028.1"/>
</dbReference>